<dbReference type="InterPro" id="IPR008258">
    <property type="entry name" value="Transglycosylase_SLT_dom_1"/>
</dbReference>
<dbReference type="AlphaFoldDB" id="A0A7S8C9Y4"/>
<gene>
    <name evidence="2" type="ORF">G8O30_03475</name>
</gene>
<name>A0A7S8C9Y4_9BACI</name>
<dbReference type="RefSeq" id="WP_275576516.1">
    <property type="nucleotide sequence ID" value="NZ_CP049742.1"/>
</dbReference>
<dbReference type="Proteomes" id="UP000593626">
    <property type="component" value="Chromosome"/>
</dbReference>
<dbReference type="InterPro" id="IPR023346">
    <property type="entry name" value="Lysozyme-like_dom_sf"/>
</dbReference>
<reference evidence="2 3" key="1">
    <citation type="submission" date="2019-07" db="EMBL/GenBank/DDBJ databases">
        <title>Genome sequence of 2 isolates from Red Sea Mangroves.</title>
        <authorList>
            <person name="Sefrji F."/>
            <person name="Michoud G."/>
            <person name="Merlino G."/>
            <person name="Daffonchio D."/>
        </authorList>
    </citation>
    <scope>NUCLEOTIDE SEQUENCE [LARGE SCALE GENOMIC DNA]</scope>
    <source>
        <strain evidence="2 3">R1DC41</strain>
    </source>
</reference>
<dbReference type="KEGG" id="mcui:G8O30_03475"/>
<protein>
    <submittedName>
        <fullName evidence="2">Lytic transglycosylase domain-containing protein</fullName>
    </submittedName>
</protein>
<proteinExistence type="predicted"/>
<dbReference type="EMBL" id="CP049742">
    <property type="protein sequence ID" value="QPC46083.1"/>
    <property type="molecule type" value="Genomic_DNA"/>
</dbReference>
<dbReference type="SUPFAM" id="SSF53955">
    <property type="entry name" value="Lysozyme-like"/>
    <property type="match status" value="1"/>
</dbReference>
<dbReference type="Pfam" id="PF01464">
    <property type="entry name" value="SLT"/>
    <property type="match status" value="1"/>
</dbReference>
<keyword evidence="3" id="KW-1185">Reference proteome</keyword>
<dbReference type="Gene3D" id="1.10.530.10">
    <property type="match status" value="1"/>
</dbReference>
<feature type="domain" description="Transglycosylase SLT" evidence="1">
    <location>
        <begin position="88"/>
        <end position="195"/>
    </location>
</feature>
<sequence length="206" mass="22285">MTTPASLQALGQLQAIRQLQQLNSSSTSFVESPFSTVLATTLENQLGSVANFMQQNNSLFLQQSFLPTPTVGTVSPSGTNAPEDVKEIIHAASQKYNVPVRLIEAVIKQESGFRKDAVSSAGASGYMQLMPATAKYLGVTDIFNAEQNIMGGTKYLRQMLDKFGQNIELALAAYNAGPGNVDKYNGIPPFKETTNYVKKVTATYYA</sequence>
<evidence type="ECO:0000259" key="1">
    <source>
        <dbReference type="Pfam" id="PF01464"/>
    </source>
</evidence>
<evidence type="ECO:0000313" key="2">
    <source>
        <dbReference type="EMBL" id="QPC46083.1"/>
    </source>
</evidence>
<dbReference type="CDD" id="cd00254">
    <property type="entry name" value="LT-like"/>
    <property type="match status" value="1"/>
</dbReference>
<dbReference type="PANTHER" id="PTHR37423">
    <property type="entry name" value="SOLUBLE LYTIC MUREIN TRANSGLYCOSYLASE-RELATED"/>
    <property type="match status" value="1"/>
</dbReference>
<organism evidence="2 3">
    <name type="scientific">Mangrovibacillus cuniculi</name>
    <dbReference type="NCBI Taxonomy" id="2593652"/>
    <lineage>
        <taxon>Bacteria</taxon>
        <taxon>Bacillati</taxon>
        <taxon>Bacillota</taxon>
        <taxon>Bacilli</taxon>
        <taxon>Bacillales</taxon>
        <taxon>Bacillaceae</taxon>
        <taxon>Mangrovibacillus</taxon>
    </lineage>
</organism>
<evidence type="ECO:0000313" key="3">
    <source>
        <dbReference type="Proteomes" id="UP000593626"/>
    </source>
</evidence>
<dbReference type="PANTHER" id="PTHR37423:SF2">
    <property type="entry name" value="MEMBRANE-BOUND LYTIC MUREIN TRANSGLYCOSYLASE C"/>
    <property type="match status" value="1"/>
</dbReference>
<accession>A0A7S8C9Y4</accession>